<comment type="caution">
    <text evidence="3">The sequence shown here is derived from an EMBL/GenBank/DDBJ whole genome shotgun (WGS) entry which is preliminary data.</text>
</comment>
<dbReference type="AlphaFoldDB" id="W4VEC6"/>
<dbReference type="PANTHER" id="PTHR43542">
    <property type="entry name" value="METHYLTRANSFERASE"/>
    <property type="match status" value="1"/>
</dbReference>
<gene>
    <name evidence="3" type="ORF">JCM21714_716</name>
</gene>
<dbReference type="OrthoDB" id="9803017at2"/>
<dbReference type="Proteomes" id="UP000019102">
    <property type="component" value="Unassembled WGS sequence"/>
</dbReference>
<keyword evidence="2 3" id="KW-0808">Transferase</keyword>
<dbReference type="EMBL" id="BAVS01000001">
    <property type="protein sequence ID" value="GAE91760.1"/>
    <property type="molecule type" value="Genomic_DNA"/>
</dbReference>
<dbReference type="Gene3D" id="3.40.50.150">
    <property type="entry name" value="Vaccinia Virus protein VP39"/>
    <property type="match status" value="1"/>
</dbReference>
<dbReference type="CDD" id="cd02440">
    <property type="entry name" value="AdoMet_MTases"/>
    <property type="match status" value="1"/>
</dbReference>
<evidence type="ECO:0000256" key="2">
    <source>
        <dbReference type="ARBA" id="ARBA00022679"/>
    </source>
</evidence>
<evidence type="ECO:0000313" key="4">
    <source>
        <dbReference type="Proteomes" id="UP000019102"/>
    </source>
</evidence>
<dbReference type="PROSITE" id="PS00092">
    <property type="entry name" value="N6_MTASE"/>
    <property type="match status" value="1"/>
</dbReference>
<dbReference type="RefSeq" id="WP_035721639.1">
    <property type="nucleotide sequence ID" value="NZ_BAVS01000001.1"/>
</dbReference>
<name>W4VEC6_9BACI</name>
<accession>W4VEC6</accession>
<sequence>MRVIAGEYKGNKIKSVPNQLTRPTGDKIKESLFQMIGPFFNGGSCLDLFAGSGALAIEAISRGMETAILVDIQPKAISIIYQNVNHLHIEEKVEVYRNDAFKALKAIKKRGIQFDVIFLDPPYHKISYNELLVSIISMNIVRDHGMIVCEHDPNTLLVNEFEDFIILKYEEYNNTTAITIYQKEVKSNG</sequence>
<dbReference type="InterPro" id="IPR002052">
    <property type="entry name" value="DNA_methylase_N6_adenine_CS"/>
</dbReference>
<keyword evidence="4" id="KW-1185">Reference proteome</keyword>
<organism evidence="3 4">
    <name type="scientific">Gracilibacillus boraciitolerans JCM 21714</name>
    <dbReference type="NCBI Taxonomy" id="1298598"/>
    <lineage>
        <taxon>Bacteria</taxon>
        <taxon>Bacillati</taxon>
        <taxon>Bacillota</taxon>
        <taxon>Bacilli</taxon>
        <taxon>Bacillales</taxon>
        <taxon>Bacillaceae</taxon>
        <taxon>Gracilibacillus</taxon>
    </lineage>
</organism>
<dbReference type="NCBIfam" id="TIGR00095">
    <property type="entry name" value="16S rRNA (guanine(966)-N(2))-methyltransferase RsmD"/>
    <property type="match status" value="1"/>
</dbReference>
<dbReference type="InterPro" id="IPR029063">
    <property type="entry name" value="SAM-dependent_MTases_sf"/>
</dbReference>
<protein>
    <submittedName>
        <fullName evidence="3">16S rRNA (Guanine(966)-N(2))-methyltransferase</fullName>
    </submittedName>
</protein>
<evidence type="ECO:0000313" key="3">
    <source>
        <dbReference type="EMBL" id="GAE91760.1"/>
    </source>
</evidence>
<keyword evidence="1 3" id="KW-0489">Methyltransferase</keyword>
<dbReference type="GO" id="GO:0003676">
    <property type="term" value="F:nucleic acid binding"/>
    <property type="evidence" value="ECO:0007669"/>
    <property type="project" value="InterPro"/>
</dbReference>
<dbReference type="GO" id="GO:0008168">
    <property type="term" value="F:methyltransferase activity"/>
    <property type="evidence" value="ECO:0007669"/>
    <property type="project" value="UniProtKB-KW"/>
</dbReference>
<dbReference type="InterPro" id="IPR004398">
    <property type="entry name" value="RNA_MeTrfase_RsmD"/>
</dbReference>
<evidence type="ECO:0000256" key="1">
    <source>
        <dbReference type="ARBA" id="ARBA00022603"/>
    </source>
</evidence>
<dbReference type="eggNOG" id="COG0742">
    <property type="taxonomic scope" value="Bacteria"/>
</dbReference>
<dbReference type="PANTHER" id="PTHR43542:SF1">
    <property type="entry name" value="METHYLTRANSFERASE"/>
    <property type="match status" value="1"/>
</dbReference>
<dbReference type="Pfam" id="PF03602">
    <property type="entry name" value="Cons_hypoth95"/>
    <property type="match status" value="1"/>
</dbReference>
<dbReference type="SUPFAM" id="SSF53335">
    <property type="entry name" value="S-adenosyl-L-methionine-dependent methyltransferases"/>
    <property type="match status" value="1"/>
</dbReference>
<reference evidence="3 4" key="1">
    <citation type="journal article" date="2014" name="Genome Announc.">
        <title>Draft Genome Sequence of the Boron-Tolerant and Moderately Halotolerant Bacterium Gracilibacillus boraciitolerans JCM 21714T.</title>
        <authorList>
            <person name="Ahmed I."/>
            <person name="Oshima K."/>
            <person name="Suda W."/>
            <person name="Kitamura K."/>
            <person name="Iida T."/>
            <person name="Ohmori Y."/>
            <person name="Fujiwara T."/>
            <person name="Hattori M."/>
            <person name="Ohkuma M."/>
        </authorList>
    </citation>
    <scope>NUCLEOTIDE SEQUENCE [LARGE SCALE GENOMIC DNA]</scope>
    <source>
        <strain evidence="3 4">JCM 21714</strain>
    </source>
</reference>
<dbReference type="GO" id="GO:0031167">
    <property type="term" value="P:rRNA methylation"/>
    <property type="evidence" value="ECO:0007669"/>
    <property type="project" value="InterPro"/>
</dbReference>
<dbReference type="PIRSF" id="PIRSF004553">
    <property type="entry name" value="CHP00095"/>
    <property type="match status" value="1"/>
</dbReference>
<dbReference type="STRING" id="1298598.JCM21714_716"/>
<proteinExistence type="predicted"/>